<dbReference type="InterPro" id="IPR004547">
    <property type="entry name" value="Glucosamine6P_isomerase"/>
</dbReference>
<dbReference type="Pfam" id="PF01182">
    <property type="entry name" value="Glucosamine_iso"/>
    <property type="match status" value="1"/>
</dbReference>
<dbReference type="Gene3D" id="3.40.50.1360">
    <property type="match status" value="1"/>
</dbReference>
<dbReference type="SUPFAM" id="SSF100950">
    <property type="entry name" value="NagB/RpiA/CoA transferase-like"/>
    <property type="match status" value="1"/>
</dbReference>
<keyword evidence="5" id="KW-1185">Reference proteome</keyword>
<accession>A0ABW0K5G0</accession>
<evidence type="ECO:0000256" key="1">
    <source>
        <dbReference type="ARBA" id="ARBA00022801"/>
    </source>
</evidence>
<name>A0ABW0K5G0_9BACL</name>
<dbReference type="CDD" id="cd01399">
    <property type="entry name" value="GlcN6P_deaminase"/>
    <property type="match status" value="1"/>
</dbReference>
<dbReference type="RefSeq" id="WP_270878198.1">
    <property type="nucleotide sequence ID" value="NZ_JAQFVF010000018.1"/>
</dbReference>
<evidence type="ECO:0000313" key="5">
    <source>
        <dbReference type="Proteomes" id="UP001596044"/>
    </source>
</evidence>
<gene>
    <name evidence="4" type="ORF">ACFPOG_09655</name>
</gene>
<dbReference type="PANTHER" id="PTHR11280:SF5">
    <property type="entry name" value="GLUCOSAMINE-6-PHOSPHATE ISOMERASE"/>
    <property type="match status" value="1"/>
</dbReference>
<organism evidence="4 5">
    <name type="scientific">Paenibacillus aestuarii</name>
    <dbReference type="NCBI Taxonomy" id="516965"/>
    <lineage>
        <taxon>Bacteria</taxon>
        <taxon>Bacillati</taxon>
        <taxon>Bacillota</taxon>
        <taxon>Bacilli</taxon>
        <taxon>Bacillales</taxon>
        <taxon>Paenibacillaceae</taxon>
        <taxon>Paenibacillus</taxon>
    </lineage>
</organism>
<evidence type="ECO:0000313" key="4">
    <source>
        <dbReference type="EMBL" id="MFC5448528.1"/>
    </source>
</evidence>
<feature type="domain" description="Glucosamine/galactosamine-6-phosphate isomerase" evidence="3">
    <location>
        <begin position="10"/>
        <end position="225"/>
    </location>
</feature>
<dbReference type="EMBL" id="JBHSMJ010000009">
    <property type="protein sequence ID" value="MFC5448528.1"/>
    <property type="molecule type" value="Genomic_DNA"/>
</dbReference>
<dbReference type="InterPro" id="IPR018321">
    <property type="entry name" value="Glucosamine6P_isomerase_CS"/>
</dbReference>
<dbReference type="InterPro" id="IPR037171">
    <property type="entry name" value="NagB/RpiA_transferase-like"/>
</dbReference>
<keyword evidence="2" id="KW-0119">Carbohydrate metabolism</keyword>
<evidence type="ECO:0000256" key="2">
    <source>
        <dbReference type="ARBA" id="ARBA00023277"/>
    </source>
</evidence>
<reference evidence="5" key="1">
    <citation type="journal article" date="2019" name="Int. J. Syst. Evol. Microbiol.">
        <title>The Global Catalogue of Microorganisms (GCM) 10K type strain sequencing project: providing services to taxonomists for standard genome sequencing and annotation.</title>
        <authorList>
            <consortium name="The Broad Institute Genomics Platform"/>
            <consortium name="The Broad Institute Genome Sequencing Center for Infectious Disease"/>
            <person name="Wu L."/>
            <person name="Ma J."/>
        </authorList>
    </citation>
    <scope>NUCLEOTIDE SEQUENCE [LARGE SCALE GENOMIC DNA]</scope>
    <source>
        <strain evidence="5">KACC 11904</strain>
    </source>
</reference>
<keyword evidence="1" id="KW-0378">Hydrolase</keyword>
<dbReference type="Proteomes" id="UP001596044">
    <property type="component" value="Unassembled WGS sequence"/>
</dbReference>
<sequence>MNLYVDNNYDEMSRRTAEMIIQLMKKKPDSLVCMAAGNTPLGTFTHLVKAVQKGEVNVEACHFISLDEWVGLDGTDEGSCRQTLDAHFFKPCGIDEQRIHFFDAKRANLQAECEKMDALIQSHGHIDVLLLGVGMNGHLGFNEPGAGFDTYTHVVELDAVTKQVSAKYFTEPREVQMGITLGIKHMLEAETVILIADGLKKADIMQKALHGEVTNEVPVTVLQQHPNVHVCLDAAAASLLKA</sequence>
<dbReference type="PANTHER" id="PTHR11280">
    <property type="entry name" value="GLUCOSAMINE-6-PHOSPHATE ISOMERASE"/>
    <property type="match status" value="1"/>
</dbReference>
<evidence type="ECO:0000259" key="3">
    <source>
        <dbReference type="Pfam" id="PF01182"/>
    </source>
</evidence>
<dbReference type="InterPro" id="IPR006148">
    <property type="entry name" value="Glc/Gal-6P_isomerase"/>
</dbReference>
<proteinExistence type="predicted"/>
<dbReference type="PROSITE" id="PS01161">
    <property type="entry name" value="GLC_GALNAC_ISOMERASE"/>
    <property type="match status" value="1"/>
</dbReference>
<protein>
    <submittedName>
        <fullName evidence="4">Glucosamine-6-phosphate deaminase</fullName>
    </submittedName>
</protein>
<comment type="caution">
    <text evidence="4">The sequence shown here is derived from an EMBL/GenBank/DDBJ whole genome shotgun (WGS) entry which is preliminary data.</text>
</comment>